<dbReference type="GO" id="GO:0031222">
    <property type="term" value="P:arabinan catabolic process"/>
    <property type="evidence" value="ECO:0007669"/>
    <property type="project" value="TreeGrafter"/>
</dbReference>
<dbReference type="RefSeq" id="WP_208108802.1">
    <property type="nucleotide sequence ID" value="NZ_SNVW01000001.1"/>
</dbReference>
<gene>
    <name evidence="6" type="ORF">EDF64_101382</name>
</gene>
<organism evidence="6 7">
    <name type="scientific">Curtobacterium flaccumfaciens</name>
    <dbReference type="NCBI Taxonomy" id="2035"/>
    <lineage>
        <taxon>Bacteria</taxon>
        <taxon>Bacillati</taxon>
        <taxon>Actinomycetota</taxon>
        <taxon>Actinomycetes</taxon>
        <taxon>Micrococcales</taxon>
        <taxon>Microbacteriaceae</taxon>
        <taxon>Curtobacterium</taxon>
    </lineage>
</organism>
<dbReference type="Gene3D" id="3.40.50.1700">
    <property type="entry name" value="Glycoside hydrolase family 3 C-terminal domain"/>
    <property type="match status" value="1"/>
</dbReference>
<feature type="region of interest" description="Disordered" evidence="4">
    <location>
        <begin position="815"/>
        <end position="843"/>
    </location>
</feature>
<accession>A0A4R6DNG8</accession>
<dbReference type="InterPro" id="IPR044993">
    <property type="entry name" value="BXL"/>
</dbReference>
<dbReference type="Pfam" id="PF14310">
    <property type="entry name" value="Fn3-like"/>
    <property type="match status" value="1"/>
</dbReference>
<dbReference type="InterPro" id="IPR013783">
    <property type="entry name" value="Ig-like_fold"/>
</dbReference>
<evidence type="ECO:0000259" key="5">
    <source>
        <dbReference type="SMART" id="SM01217"/>
    </source>
</evidence>
<dbReference type="PRINTS" id="PR00133">
    <property type="entry name" value="GLHYDRLASE3"/>
</dbReference>
<dbReference type="SUPFAM" id="SSF52279">
    <property type="entry name" value="Beta-D-glucan exohydrolase, C-terminal domain"/>
    <property type="match status" value="1"/>
</dbReference>
<dbReference type="InterPro" id="IPR001764">
    <property type="entry name" value="Glyco_hydro_3_N"/>
</dbReference>
<evidence type="ECO:0000256" key="3">
    <source>
        <dbReference type="ARBA" id="ARBA00022801"/>
    </source>
</evidence>
<dbReference type="Gene3D" id="2.60.40.10">
    <property type="entry name" value="Immunoglobulins"/>
    <property type="match status" value="1"/>
</dbReference>
<proteinExistence type="inferred from homology"/>
<dbReference type="InterPro" id="IPR017853">
    <property type="entry name" value="GH"/>
</dbReference>
<dbReference type="PANTHER" id="PTHR42721:SF3">
    <property type="entry name" value="BETA-D-XYLOSIDASE 5-RELATED"/>
    <property type="match status" value="1"/>
</dbReference>
<name>A0A4R6DNG8_9MICO</name>
<keyword evidence="2" id="KW-0732">Signal</keyword>
<dbReference type="InterPro" id="IPR036962">
    <property type="entry name" value="Glyco_hydro_3_N_sf"/>
</dbReference>
<dbReference type="EMBL" id="SNVW01000001">
    <property type="protein sequence ID" value="TDN46516.1"/>
    <property type="molecule type" value="Genomic_DNA"/>
</dbReference>
<dbReference type="InterPro" id="IPR026891">
    <property type="entry name" value="Fn3-like"/>
</dbReference>
<dbReference type="PANTHER" id="PTHR42721">
    <property type="entry name" value="SUGAR HYDROLASE-RELATED"/>
    <property type="match status" value="1"/>
</dbReference>
<evidence type="ECO:0000256" key="2">
    <source>
        <dbReference type="ARBA" id="ARBA00022729"/>
    </source>
</evidence>
<sequence length="870" mass="90278">MTALDGPQAHLASAPAPTVDATTVGLEARGGPAPRLQSDTGRVPDHDATDRASALLAEMTLEEKTAQLVGYWLDQNGVVAPMQGEMASQQDADAGRTLADITHHGIGQFTRVYGTRPVEPDERAAWLWAEQRRLQRETRLGIPALVHEECLTGLAAWKAATFPTPLAWGAAFDPELVEQVGAAIGSSMRQLGVHQGLAPVLDVIRDPRWGRVDECIGEDPYLVGTVGTAYVRGLQSAGVDATLKHFLGYSASQAGRNHAPVHAGPREVADTFLPPFEMAIRDGGARSVMNSYAEIDGVPVAANGALLTDLLRDTLGFEGTVVADYFSVAFLEVMHGIAADRGEAAALALGAGIDVELPTGDAYLAPLIDRVRAGLVDEALVDRAVLRVLRQKERLGLLDPDAFADEAPTGIDLDTPRHRELAQRLAARSLVLLSNEPIGAGADTGAAVAPAPAATPAPVLPLAPGTSVALIGPNADRAEALQGCYSFANHVLASYPDLPLGFAIPTIREALAESLGTAAVRFAAGCAVSGTDRSGIDEAVAVARASDVAVVVVGDQAGLFGRGTVGEGNDTASLDLPGVQRELVEAVVATGTPTVMVLLTGRPYAIGWALDDAAAGSEDGARDGSEDDARRRPAAVVQAFFPGEGGGLAIADLLTGAAAPSGRLPVSLPRAAGAQPYTYLHPRLGGPSDVTAADSTPVRPFGFGLGYTSFAYTDLVVDETVGTADAFTATVTVTNTGDRPGEDVVQLYGHDVVGSVTRPLVQLLGYARVALAAGESTRVRFDVPVQRFAFSGRDLRRVVEPGDVEVWVASHAAASRPGGALDSGGIVAHGTGSGPEPVPGSATDRAVLRVTGPVREVAPTDRRIVTWECV</sequence>
<evidence type="ECO:0000256" key="1">
    <source>
        <dbReference type="ARBA" id="ARBA00005336"/>
    </source>
</evidence>
<reference evidence="6 7" key="1">
    <citation type="submission" date="2019-03" db="EMBL/GenBank/DDBJ databases">
        <title>Genomic analyses of the natural microbiome of Caenorhabditis elegans.</title>
        <authorList>
            <person name="Samuel B."/>
        </authorList>
    </citation>
    <scope>NUCLEOTIDE SEQUENCE [LARGE SCALE GENOMIC DNA]</scope>
    <source>
        <strain evidence="6 7">JUb65</strain>
    </source>
</reference>
<dbReference type="InterPro" id="IPR036881">
    <property type="entry name" value="Glyco_hydro_3_C_sf"/>
</dbReference>
<dbReference type="Gene3D" id="3.20.20.300">
    <property type="entry name" value="Glycoside hydrolase, family 3, N-terminal domain"/>
    <property type="match status" value="1"/>
</dbReference>
<dbReference type="Proteomes" id="UP000295764">
    <property type="component" value="Unassembled WGS sequence"/>
</dbReference>
<protein>
    <submittedName>
        <fullName evidence="6">Beta-glucosidase</fullName>
    </submittedName>
</protein>
<feature type="region of interest" description="Disordered" evidence="4">
    <location>
        <begin position="1"/>
        <end position="46"/>
    </location>
</feature>
<dbReference type="GO" id="GO:0046556">
    <property type="term" value="F:alpha-L-arabinofuranosidase activity"/>
    <property type="evidence" value="ECO:0007669"/>
    <property type="project" value="TreeGrafter"/>
</dbReference>
<comment type="caution">
    <text evidence="6">The sequence shown here is derived from an EMBL/GenBank/DDBJ whole genome shotgun (WGS) entry which is preliminary data.</text>
</comment>
<dbReference type="Pfam" id="PF00933">
    <property type="entry name" value="Glyco_hydro_3"/>
    <property type="match status" value="1"/>
</dbReference>
<dbReference type="InterPro" id="IPR002772">
    <property type="entry name" value="Glyco_hydro_3_C"/>
</dbReference>
<dbReference type="GO" id="GO:0009044">
    <property type="term" value="F:xylan 1,4-beta-xylosidase activity"/>
    <property type="evidence" value="ECO:0007669"/>
    <property type="project" value="InterPro"/>
</dbReference>
<comment type="similarity">
    <text evidence="1">Belongs to the glycosyl hydrolase 3 family.</text>
</comment>
<dbReference type="Pfam" id="PF01915">
    <property type="entry name" value="Glyco_hydro_3_C"/>
    <property type="match status" value="1"/>
</dbReference>
<evidence type="ECO:0000313" key="7">
    <source>
        <dbReference type="Proteomes" id="UP000295764"/>
    </source>
</evidence>
<evidence type="ECO:0000256" key="4">
    <source>
        <dbReference type="SAM" id="MobiDB-lite"/>
    </source>
</evidence>
<dbReference type="AlphaFoldDB" id="A0A4R6DNG8"/>
<evidence type="ECO:0000313" key="6">
    <source>
        <dbReference type="EMBL" id="TDN46516.1"/>
    </source>
</evidence>
<keyword evidence="3" id="KW-0378">Hydrolase</keyword>
<dbReference type="GO" id="GO:0045493">
    <property type="term" value="P:xylan catabolic process"/>
    <property type="evidence" value="ECO:0007669"/>
    <property type="project" value="InterPro"/>
</dbReference>
<feature type="domain" description="Fibronectin type III-like" evidence="5">
    <location>
        <begin position="743"/>
        <end position="812"/>
    </location>
</feature>
<dbReference type="SMART" id="SM01217">
    <property type="entry name" value="Fn3_like"/>
    <property type="match status" value="1"/>
</dbReference>
<dbReference type="STRING" id="2035.RU06_03685"/>
<dbReference type="SUPFAM" id="SSF51445">
    <property type="entry name" value="(Trans)glycosidases"/>
    <property type="match status" value="1"/>
</dbReference>